<comment type="catalytic activity">
    <reaction evidence="3">
        <text>ATP + (deoxyribonucleotide)n-3'-hydroxyl + 5'-phospho-(deoxyribonucleotide)m = (deoxyribonucleotide)n+m + AMP + diphosphate.</text>
        <dbReference type="EC" id="6.5.1.1"/>
    </reaction>
</comment>
<dbReference type="RefSeq" id="WP_112098586.1">
    <property type="nucleotide sequence ID" value="NZ_QMBP01000007.1"/>
</dbReference>
<dbReference type="Gene3D" id="2.40.50.140">
    <property type="entry name" value="Nucleic acid-binding proteins"/>
    <property type="match status" value="1"/>
</dbReference>
<gene>
    <name evidence="5" type="ORF">DPM33_16965</name>
</gene>
<dbReference type="GO" id="GO:0006310">
    <property type="term" value="P:DNA recombination"/>
    <property type="evidence" value="ECO:0007669"/>
    <property type="project" value="InterPro"/>
</dbReference>
<dbReference type="Pfam" id="PF01068">
    <property type="entry name" value="DNA_ligase_A_M"/>
    <property type="match status" value="1"/>
</dbReference>
<dbReference type="InterPro" id="IPR012340">
    <property type="entry name" value="NA-bd_OB-fold"/>
</dbReference>
<keyword evidence="2 5" id="KW-0436">Ligase</keyword>
<evidence type="ECO:0000256" key="3">
    <source>
        <dbReference type="ARBA" id="ARBA00034003"/>
    </source>
</evidence>
<accession>A0A330HN58</accession>
<organism evidence="5 6">
    <name type="scientific">Mesorhizobium hawassense</name>
    <dbReference type="NCBI Taxonomy" id="1209954"/>
    <lineage>
        <taxon>Bacteria</taxon>
        <taxon>Pseudomonadati</taxon>
        <taxon>Pseudomonadota</taxon>
        <taxon>Alphaproteobacteria</taxon>
        <taxon>Hyphomicrobiales</taxon>
        <taxon>Phyllobacteriaceae</taxon>
        <taxon>Mesorhizobium</taxon>
    </lineage>
</organism>
<dbReference type="GO" id="GO:0005524">
    <property type="term" value="F:ATP binding"/>
    <property type="evidence" value="ECO:0007669"/>
    <property type="project" value="InterPro"/>
</dbReference>
<feature type="domain" description="ATP-dependent DNA ligase family profile" evidence="4">
    <location>
        <begin position="111"/>
        <end position="192"/>
    </location>
</feature>
<comment type="caution">
    <text evidence="5">The sequence shown here is derived from an EMBL/GenBank/DDBJ whole genome shotgun (WGS) entry which is preliminary data.</text>
</comment>
<reference evidence="6" key="1">
    <citation type="submission" date="2018-06" db="EMBL/GenBank/DDBJ databases">
        <authorList>
            <person name="Helene L.C."/>
            <person name="Dall'Agnol R."/>
            <person name="Delamuta J.R."/>
            <person name="Hungria M."/>
        </authorList>
    </citation>
    <scope>NUCLEOTIDE SEQUENCE [LARGE SCALE GENOMIC DNA]</scope>
    <source>
        <strain evidence="6">AC99b</strain>
    </source>
</reference>
<sequence>MRKSGGVRLSFIPPLLPTLAGKPPEGDGWIHEMKFDGYRSQIVIDDQGVRIFTRSGLDWTTKYRELAKAAGELKVESVIVDGEIVMLNAAGHSDFRELRKAITRRPHHLYFMAFDLMHLNGRDLRDMPLGDRRDMLQAMIPPGARIQFSKALLGDAKSIFHLIDQAGLEGIVSKRKDSVYRSGSSTAWLKTKAFAVDEYDVLGVEREHGKPAFAIMAERGTGRFVGLAVIALNREMRERLWQRVQEHSGPPPKGVKRAATQWVKPGLVGRVKHMRGEEGLRHATLKDFRDESV</sequence>
<dbReference type="InterPro" id="IPR050191">
    <property type="entry name" value="ATP-dep_DNA_ligase"/>
</dbReference>
<evidence type="ECO:0000313" key="6">
    <source>
        <dbReference type="Proteomes" id="UP000251558"/>
    </source>
</evidence>
<dbReference type="AlphaFoldDB" id="A0A330HN58"/>
<dbReference type="SUPFAM" id="SSF56091">
    <property type="entry name" value="DNA ligase/mRNA capping enzyme, catalytic domain"/>
    <property type="match status" value="1"/>
</dbReference>
<dbReference type="GO" id="GO:0006281">
    <property type="term" value="P:DNA repair"/>
    <property type="evidence" value="ECO:0007669"/>
    <property type="project" value="InterPro"/>
</dbReference>
<evidence type="ECO:0000256" key="1">
    <source>
        <dbReference type="ARBA" id="ARBA00007572"/>
    </source>
</evidence>
<dbReference type="Proteomes" id="UP000251558">
    <property type="component" value="Unassembled WGS sequence"/>
</dbReference>
<evidence type="ECO:0000259" key="4">
    <source>
        <dbReference type="PROSITE" id="PS50160"/>
    </source>
</evidence>
<dbReference type="Gene3D" id="3.30.1490.70">
    <property type="match status" value="1"/>
</dbReference>
<evidence type="ECO:0000313" key="5">
    <source>
        <dbReference type="EMBL" id="RAZ89865.1"/>
    </source>
</evidence>
<comment type="similarity">
    <text evidence="1">Belongs to the ATP-dependent DNA ligase family.</text>
</comment>
<dbReference type="PANTHER" id="PTHR45674">
    <property type="entry name" value="DNA LIGASE 1/3 FAMILY MEMBER"/>
    <property type="match status" value="1"/>
</dbReference>
<dbReference type="EMBL" id="QMBP01000007">
    <property type="protein sequence ID" value="RAZ89865.1"/>
    <property type="molecule type" value="Genomic_DNA"/>
</dbReference>
<keyword evidence="6" id="KW-1185">Reference proteome</keyword>
<dbReference type="InterPro" id="IPR012310">
    <property type="entry name" value="DNA_ligase_ATP-dep_cent"/>
</dbReference>
<evidence type="ECO:0000256" key="2">
    <source>
        <dbReference type="ARBA" id="ARBA00022598"/>
    </source>
</evidence>
<name>A0A330HN58_9HYPH</name>
<dbReference type="OrthoDB" id="9802472at2"/>
<dbReference type="CDD" id="cd07906">
    <property type="entry name" value="Adenylation_DNA_ligase_LigD_LigC"/>
    <property type="match status" value="1"/>
</dbReference>
<reference evidence="5 6" key="2">
    <citation type="submission" date="2018-07" db="EMBL/GenBank/DDBJ databases">
        <title>Diversity of Mesorhizobium strains in Brazil.</title>
        <authorList>
            <person name="Helene L.C.F."/>
            <person name="Dall'Agnol R."/>
            <person name="Delamuta J.R.M."/>
            <person name="Hungria M."/>
        </authorList>
    </citation>
    <scope>NUCLEOTIDE SEQUENCE [LARGE SCALE GENOMIC DNA]</scope>
    <source>
        <strain evidence="5 6">AC99b</strain>
    </source>
</reference>
<dbReference type="PROSITE" id="PS50160">
    <property type="entry name" value="DNA_LIGASE_A3"/>
    <property type="match status" value="1"/>
</dbReference>
<dbReference type="Gene3D" id="3.30.470.30">
    <property type="entry name" value="DNA ligase/mRNA capping enzyme"/>
    <property type="match status" value="1"/>
</dbReference>
<dbReference type="GO" id="GO:0003910">
    <property type="term" value="F:DNA ligase (ATP) activity"/>
    <property type="evidence" value="ECO:0007669"/>
    <property type="project" value="UniProtKB-EC"/>
</dbReference>
<protein>
    <submittedName>
        <fullName evidence="5">ATP-dependent DNA ligase</fullName>
    </submittedName>
</protein>
<proteinExistence type="inferred from homology"/>
<dbReference type="PANTHER" id="PTHR45674:SF4">
    <property type="entry name" value="DNA LIGASE 1"/>
    <property type="match status" value="1"/>
</dbReference>